<organism evidence="1 2">
    <name type="scientific">Streptomyces filamentosus</name>
    <name type="common">Streptomyces roseosporus</name>
    <dbReference type="NCBI Taxonomy" id="67294"/>
    <lineage>
        <taxon>Bacteria</taxon>
        <taxon>Bacillati</taxon>
        <taxon>Actinomycetota</taxon>
        <taxon>Actinomycetes</taxon>
        <taxon>Kitasatosporales</taxon>
        <taxon>Streptomycetaceae</taxon>
        <taxon>Streptomyces</taxon>
    </lineage>
</organism>
<proteinExistence type="predicted"/>
<evidence type="ECO:0000313" key="2">
    <source>
        <dbReference type="Proteomes" id="UP000632849"/>
    </source>
</evidence>
<evidence type="ECO:0000313" key="1">
    <source>
        <dbReference type="EMBL" id="GHG13604.1"/>
    </source>
</evidence>
<name>A0A919EQY8_STRFL</name>
<reference evidence="1" key="2">
    <citation type="submission" date="2020-09" db="EMBL/GenBank/DDBJ databases">
        <authorList>
            <person name="Sun Q."/>
            <person name="Ohkuma M."/>
        </authorList>
    </citation>
    <scope>NUCLEOTIDE SEQUENCE</scope>
    <source>
        <strain evidence="1">JCM 4122</strain>
    </source>
</reference>
<comment type="caution">
    <text evidence="1">The sequence shown here is derived from an EMBL/GenBank/DDBJ whole genome shotgun (WGS) entry which is preliminary data.</text>
</comment>
<sequence>MKEFAACVFATMDPALFNNEVGDCMASHDGVHLHPVFRPGQAALDDSSTGKGLGDPVTAALMTQPLALAPGVLVHSGRSREAAAETWLLLAAPDRRTALVEWEREGLTLLRCGGLFSAVRIPAAIVHAAAGTEEPRELTAALRQALDGPVFYDSSGRHFYALTPHSTARLWKVPESECLGSDFFLGVPATSVTAPDPRCRAWWVVPMDGPAALCFPAAVAGFVQHGRRLIATAQAEQAADA</sequence>
<keyword evidence="2" id="KW-1185">Reference proteome</keyword>
<gene>
    <name evidence="1" type="ORF">GCM10017667_54450</name>
</gene>
<reference evidence="1" key="1">
    <citation type="journal article" date="2014" name="Int. J. Syst. Evol. Microbiol.">
        <title>Complete genome sequence of Corynebacterium casei LMG S-19264T (=DSM 44701T), isolated from a smear-ripened cheese.</title>
        <authorList>
            <consortium name="US DOE Joint Genome Institute (JGI-PGF)"/>
            <person name="Walter F."/>
            <person name="Albersmeier A."/>
            <person name="Kalinowski J."/>
            <person name="Ruckert C."/>
        </authorList>
    </citation>
    <scope>NUCLEOTIDE SEQUENCE</scope>
    <source>
        <strain evidence="1">JCM 4122</strain>
    </source>
</reference>
<dbReference type="AlphaFoldDB" id="A0A919EQY8"/>
<dbReference type="Proteomes" id="UP000632849">
    <property type="component" value="Unassembled WGS sequence"/>
</dbReference>
<protein>
    <submittedName>
        <fullName evidence="1">Uncharacterized protein</fullName>
    </submittedName>
</protein>
<dbReference type="EMBL" id="BNBE01000002">
    <property type="protein sequence ID" value="GHG13604.1"/>
    <property type="molecule type" value="Genomic_DNA"/>
</dbReference>
<accession>A0A919EQY8</accession>